<gene>
    <name evidence="1" type="ORF">QNI19_15010</name>
</gene>
<organism evidence="1 2">
    <name type="scientific">Xanthocytophaga flava</name>
    <dbReference type="NCBI Taxonomy" id="3048013"/>
    <lineage>
        <taxon>Bacteria</taxon>
        <taxon>Pseudomonadati</taxon>
        <taxon>Bacteroidota</taxon>
        <taxon>Cytophagia</taxon>
        <taxon>Cytophagales</taxon>
        <taxon>Rhodocytophagaceae</taxon>
        <taxon>Xanthocytophaga</taxon>
    </lineage>
</organism>
<dbReference type="Proteomes" id="UP001228581">
    <property type="component" value="Unassembled WGS sequence"/>
</dbReference>
<comment type="caution">
    <text evidence="1">The sequence shown here is derived from an EMBL/GenBank/DDBJ whole genome shotgun (WGS) entry which is preliminary data.</text>
</comment>
<evidence type="ECO:0008006" key="3">
    <source>
        <dbReference type="Google" id="ProtNLM"/>
    </source>
</evidence>
<evidence type="ECO:0000313" key="2">
    <source>
        <dbReference type="Proteomes" id="UP001228581"/>
    </source>
</evidence>
<accession>A0ABT7CKK9</accession>
<reference evidence="1 2" key="1">
    <citation type="submission" date="2023-05" db="EMBL/GenBank/DDBJ databases">
        <authorList>
            <person name="Zhang X."/>
        </authorList>
    </citation>
    <scope>NUCLEOTIDE SEQUENCE [LARGE SCALE GENOMIC DNA]</scope>
    <source>
        <strain evidence="1 2">DM2B3-1</strain>
    </source>
</reference>
<sequence length="49" mass="5780">MKSYKRTPTQEKIIAGMNQVYPKLIAYKKRMDSELVILKNDQIVKIKPE</sequence>
<dbReference type="EMBL" id="JASJOT010000009">
    <property type="protein sequence ID" value="MDJ1494251.1"/>
    <property type="molecule type" value="Genomic_DNA"/>
</dbReference>
<proteinExistence type="predicted"/>
<protein>
    <recommendedName>
        <fullName evidence="3">Transposase</fullName>
    </recommendedName>
</protein>
<dbReference type="RefSeq" id="WP_313997267.1">
    <property type="nucleotide sequence ID" value="NZ_JASJOT010000009.1"/>
</dbReference>
<name>A0ABT7CKK9_9BACT</name>
<evidence type="ECO:0000313" key="1">
    <source>
        <dbReference type="EMBL" id="MDJ1494251.1"/>
    </source>
</evidence>
<keyword evidence="2" id="KW-1185">Reference proteome</keyword>